<organism evidence="2 3">
    <name type="scientific">Vannielia litorea</name>
    <dbReference type="NCBI Taxonomy" id="1217970"/>
    <lineage>
        <taxon>Bacteria</taxon>
        <taxon>Pseudomonadati</taxon>
        <taxon>Pseudomonadota</taxon>
        <taxon>Alphaproteobacteria</taxon>
        <taxon>Rhodobacterales</taxon>
        <taxon>Paracoccaceae</taxon>
        <taxon>Vannielia</taxon>
    </lineage>
</organism>
<name>A0A1N6GHM9_9RHOB</name>
<evidence type="ECO:0000313" key="2">
    <source>
        <dbReference type="EMBL" id="SIO07049.1"/>
    </source>
</evidence>
<proteinExistence type="predicted"/>
<dbReference type="AlphaFoldDB" id="A0A1N6GHM9"/>
<keyword evidence="2" id="KW-0489">Methyltransferase</keyword>
<dbReference type="CDD" id="cd02440">
    <property type="entry name" value="AdoMet_MTases"/>
    <property type="match status" value="1"/>
</dbReference>
<dbReference type="InterPro" id="IPR029063">
    <property type="entry name" value="SAM-dependent_MTases_sf"/>
</dbReference>
<dbReference type="SUPFAM" id="SSF53335">
    <property type="entry name" value="S-adenosyl-L-methionine-dependent methyltransferases"/>
    <property type="match status" value="1"/>
</dbReference>
<evidence type="ECO:0000313" key="3">
    <source>
        <dbReference type="Proteomes" id="UP000184932"/>
    </source>
</evidence>
<dbReference type="STRING" id="1217970.SAMN05444002_2493"/>
<accession>A0A1N6GHM9</accession>
<dbReference type="GO" id="GO:0032259">
    <property type="term" value="P:methylation"/>
    <property type="evidence" value="ECO:0007669"/>
    <property type="project" value="UniProtKB-KW"/>
</dbReference>
<protein>
    <submittedName>
        <fullName evidence="2">Methyltransferase domain-containing protein</fullName>
    </submittedName>
</protein>
<dbReference type="Proteomes" id="UP000184932">
    <property type="component" value="Unassembled WGS sequence"/>
</dbReference>
<reference evidence="3" key="1">
    <citation type="submission" date="2016-11" db="EMBL/GenBank/DDBJ databases">
        <authorList>
            <person name="Varghese N."/>
            <person name="Submissions S."/>
        </authorList>
    </citation>
    <scope>NUCLEOTIDE SEQUENCE [LARGE SCALE GENOMIC DNA]</scope>
    <source>
        <strain evidence="3">DSM 29440</strain>
    </source>
</reference>
<dbReference type="Gene3D" id="3.40.50.150">
    <property type="entry name" value="Vaccinia Virus protein VP39"/>
    <property type="match status" value="1"/>
</dbReference>
<dbReference type="RefSeq" id="WP_175570469.1">
    <property type="nucleotide sequence ID" value="NZ_FSRL01000001.1"/>
</dbReference>
<dbReference type="InterPro" id="IPR041698">
    <property type="entry name" value="Methyltransf_25"/>
</dbReference>
<dbReference type="EMBL" id="FSRL01000001">
    <property type="protein sequence ID" value="SIO07049.1"/>
    <property type="molecule type" value="Genomic_DNA"/>
</dbReference>
<feature type="domain" description="Methyltransferase" evidence="1">
    <location>
        <begin position="80"/>
        <end position="169"/>
    </location>
</feature>
<gene>
    <name evidence="2" type="ORF">SAMN05444002_2493</name>
</gene>
<keyword evidence="3" id="KW-1185">Reference proteome</keyword>
<keyword evidence="2" id="KW-0808">Transferase</keyword>
<dbReference type="Pfam" id="PF13649">
    <property type="entry name" value="Methyltransf_25"/>
    <property type="match status" value="1"/>
</dbReference>
<evidence type="ECO:0000259" key="1">
    <source>
        <dbReference type="Pfam" id="PF13649"/>
    </source>
</evidence>
<sequence>MNNPPPGMSELPEMAALALRLADTGCSDACREYHAVWGFLRLFGRLPAVTADHGFLSRSIGEAVAAGARRVLVCGAADHGLLAYVLAAFGPTGPRPDVTVIDLCPTPLAVCRAYAGLHGVAIATEATDALRFRAAPFDLILAHNVLNFFAPEGRAELVARWGALLAPGGRIVSCTTLKPGAAPMSRRFGPREAEGLARRLAADRADSPHAGLIAEPRLLALAAGFAAKRVSWNVTRIEELEGYFVQAGLHPEMSIGRNPGGMTRTSQGKKQRIGVVARHAQGSAAK</sequence>
<dbReference type="GO" id="GO:0008168">
    <property type="term" value="F:methyltransferase activity"/>
    <property type="evidence" value="ECO:0007669"/>
    <property type="project" value="UniProtKB-KW"/>
</dbReference>